<sequence length="83" mass="9355">MPIHEIRESIELPSITLDSKGFGIIQKVINLKENMSHKMLQCDAFQDNPLPKFSGDTYLMELLVTPTPVIYTDMPIAGFTSRS</sequence>
<protein>
    <submittedName>
        <fullName evidence="1">Uncharacterized protein</fullName>
    </submittedName>
</protein>
<name>X1VY92_9ZZZZ</name>
<proteinExistence type="predicted"/>
<reference evidence="1" key="1">
    <citation type="journal article" date="2014" name="Front. Microbiol.">
        <title>High frequency of phylogenetically diverse reductive dehalogenase-homologous genes in deep subseafloor sedimentary metagenomes.</title>
        <authorList>
            <person name="Kawai M."/>
            <person name="Futagami T."/>
            <person name="Toyoda A."/>
            <person name="Takaki Y."/>
            <person name="Nishi S."/>
            <person name="Hori S."/>
            <person name="Arai W."/>
            <person name="Tsubouchi T."/>
            <person name="Morono Y."/>
            <person name="Uchiyama I."/>
            <person name="Ito T."/>
            <person name="Fujiyama A."/>
            <person name="Inagaki F."/>
            <person name="Takami H."/>
        </authorList>
    </citation>
    <scope>NUCLEOTIDE SEQUENCE</scope>
    <source>
        <strain evidence="1">Expedition CK06-06</strain>
    </source>
</reference>
<gene>
    <name evidence="1" type="ORF">S12H4_56075</name>
</gene>
<dbReference type="EMBL" id="BARW01036054">
    <property type="protein sequence ID" value="GAJ24371.1"/>
    <property type="molecule type" value="Genomic_DNA"/>
</dbReference>
<accession>X1VY92</accession>
<feature type="non-terminal residue" evidence="1">
    <location>
        <position position="83"/>
    </location>
</feature>
<comment type="caution">
    <text evidence="1">The sequence shown here is derived from an EMBL/GenBank/DDBJ whole genome shotgun (WGS) entry which is preliminary data.</text>
</comment>
<evidence type="ECO:0000313" key="1">
    <source>
        <dbReference type="EMBL" id="GAJ24371.1"/>
    </source>
</evidence>
<organism evidence="1">
    <name type="scientific">marine sediment metagenome</name>
    <dbReference type="NCBI Taxonomy" id="412755"/>
    <lineage>
        <taxon>unclassified sequences</taxon>
        <taxon>metagenomes</taxon>
        <taxon>ecological metagenomes</taxon>
    </lineage>
</organism>
<dbReference type="AlphaFoldDB" id="X1VY92"/>